<feature type="transmembrane region" description="Helical" evidence="8">
    <location>
        <begin position="70"/>
        <end position="92"/>
    </location>
</feature>
<keyword evidence="4 8" id="KW-1133">Transmembrane helix</keyword>
<gene>
    <name evidence="9" type="primary">mntP_1</name>
    <name evidence="8" type="synonym">mntP</name>
    <name evidence="9" type="ORF">BN997_00571</name>
</gene>
<comment type="similarity">
    <text evidence="8">Belongs to the MntP (TC 9.B.29) family.</text>
</comment>
<evidence type="ECO:0000256" key="1">
    <source>
        <dbReference type="ARBA" id="ARBA00022448"/>
    </source>
</evidence>
<dbReference type="InterPro" id="IPR022929">
    <property type="entry name" value="Put_MntP"/>
</dbReference>
<evidence type="ECO:0000256" key="8">
    <source>
        <dbReference type="HAMAP-Rule" id="MF_01521"/>
    </source>
</evidence>
<dbReference type="HAMAP" id="MF_01521">
    <property type="entry name" value="MntP_pump"/>
    <property type="match status" value="1"/>
</dbReference>
<evidence type="ECO:0000256" key="4">
    <source>
        <dbReference type="ARBA" id="ARBA00022989"/>
    </source>
</evidence>
<dbReference type="Pfam" id="PF02659">
    <property type="entry name" value="Mntp"/>
    <property type="match status" value="1"/>
</dbReference>
<protein>
    <recommendedName>
        <fullName evidence="8">Putative manganese efflux pump MntP</fullName>
    </recommendedName>
</protein>
<reference evidence="9 10" key="1">
    <citation type="submission" date="2014-11" db="EMBL/GenBank/DDBJ databases">
        <authorList>
            <person name="Urmite Genomes Urmite Genomes"/>
        </authorList>
    </citation>
    <scope>NUCLEOTIDE SEQUENCE [LARGE SCALE GENOMIC DNA]</scope>
    <source>
        <strain evidence="9 10">Oc5</strain>
    </source>
</reference>
<dbReference type="RefSeq" id="WP_042529486.1">
    <property type="nucleotide sequence ID" value="NZ_CAXOIH010000008.1"/>
</dbReference>
<evidence type="ECO:0000256" key="7">
    <source>
        <dbReference type="ARBA" id="ARBA00023211"/>
    </source>
</evidence>
<feature type="transmembrane region" description="Helical" evidence="8">
    <location>
        <begin position="6"/>
        <end position="28"/>
    </location>
</feature>
<evidence type="ECO:0000313" key="10">
    <source>
        <dbReference type="Proteomes" id="UP000040453"/>
    </source>
</evidence>
<feature type="transmembrane region" description="Helical" evidence="8">
    <location>
        <begin position="40"/>
        <end position="64"/>
    </location>
</feature>
<evidence type="ECO:0000256" key="5">
    <source>
        <dbReference type="ARBA" id="ARBA00023065"/>
    </source>
</evidence>
<feature type="transmembrane region" description="Helical" evidence="8">
    <location>
        <begin position="159"/>
        <end position="181"/>
    </location>
</feature>
<dbReference type="EMBL" id="CDGG01000001">
    <property type="protein sequence ID" value="CEI80762.1"/>
    <property type="molecule type" value="Genomic_DNA"/>
</dbReference>
<feature type="transmembrane region" description="Helical" evidence="8">
    <location>
        <begin position="131"/>
        <end position="152"/>
    </location>
</feature>
<proteinExistence type="inferred from homology"/>
<dbReference type="InterPro" id="IPR003810">
    <property type="entry name" value="Mntp/YtaF"/>
</dbReference>
<evidence type="ECO:0000313" key="9">
    <source>
        <dbReference type="EMBL" id="CEI80762.1"/>
    </source>
</evidence>
<name>A0A0A1MM59_9BACI</name>
<evidence type="ECO:0000256" key="3">
    <source>
        <dbReference type="ARBA" id="ARBA00022692"/>
    </source>
</evidence>
<keyword evidence="6 8" id="KW-0472">Membrane</keyword>
<keyword evidence="10" id="KW-1185">Reference proteome</keyword>
<dbReference type="GO" id="GO:0005886">
    <property type="term" value="C:plasma membrane"/>
    <property type="evidence" value="ECO:0007669"/>
    <property type="project" value="UniProtKB-SubCell"/>
</dbReference>
<dbReference type="GO" id="GO:0005384">
    <property type="term" value="F:manganese ion transmembrane transporter activity"/>
    <property type="evidence" value="ECO:0007669"/>
    <property type="project" value="UniProtKB-UniRule"/>
</dbReference>
<accession>A0A0A1MM59</accession>
<evidence type="ECO:0000256" key="6">
    <source>
        <dbReference type="ARBA" id="ARBA00023136"/>
    </source>
</evidence>
<organism evidence="9 10">
    <name type="scientific">Oceanobacillus oncorhynchi</name>
    <dbReference type="NCBI Taxonomy" id="545501"/>
    <lineage>
        <taxon>Bacteria</taxon>
        <taxon>Bacillati</taxon>
        <taxon>Bacillota</taxon>
        <taxon>Bacilli</taxon>
        <taxon>Bacillales</taxon>
        <taxon>Bacillaceae</taxon>
        <taxon>Oceanobacillus</taxon>
    </lineage>
</organism>
<keyword evidence="5 8" id="KW-0406">Ion transport</keyword>
<comment type="function">
    <text evidence="8">Probably functions as a manganese efflux pump.</text>
</comment>
<dbReference type="AlphaFoldDB" id="A0A0A1MM59"/>
<keyword evidence="7 8" id="KW-0464">Manganese</keyword>
<comment type="subcellular location">
    <subcellularLocation>
        <location evidence="8">Cell membrane</location>
        <topology evidence="8">Multi-pass membrane protein</topology>
    </subcellularLocation>
</comment>
<sequence>MFFSTELLSLALLAVGLSMDAFSISLGLGMNKMRLKRIAIIGLVIGSLHMLFPMAGMLLGHALSEQVGQWAALASGILLFFIGAHMFFSAFHTSEEYRWQPVGLGLWMLAFSVSLDSFTVGFSLGISGVTIIFTLLIFGAVSCLFTWIGLLLGRRLQGFLGIYSEIFGGIILSCFGLYMLFS</sequence>
<dbReference type="Proteomes" id="UP000040453">
    <property type="component" value="Unassembled WGS sequence"/>
</dbReference>
<dbReference type="STRING" id="545501.BN997_00571"/>
<keyword evidence="2 8" id="KW-1003">Cell membrane</keyword>
<dbReference type="PANTHER" id="PTHR35529:SF1">
    <property type="entry name" value="MANGANESE EFFLUX PUMP MNTP-RELATED"/>
    <property type="match status" value="1"/>
</dbReference>
<keyword evidence="1 8" id="KW-0813">Transport</keyword>
<dbReference type="OrthoDB" id="1679700at2"/>
<keyword evidence="3 8" id="KW-0812">Transmembrane</keyword>
<feature type="transmembrane region" description="Helical" evidence="8">
    <location>
        <begin position="104"/>
        <end position="125"/>
    </location>
</feature>
<evidence type="ECO:0000256" key="2">
    <source>
        <dbReference type="ARBA" id="ARBA00022475"/>
    </source>
</evidence>
<dbReference type="PANTHER" id="PTHR35529">
    <property type="entry name" value="MANGANESE EFFLUX PUMP MNTP-RELATED"/>
    <property type="match status" value="1"/>
</dbReference>